<accession>A0A0P9EIT2</accession>
<organism evidence="4 5">
    <name type="scientific">Alicyclobacillus ferrooxydans</name>
    <dbReference type="NCBI Taxonomy" id="471514"/>
    <lineage>
        <taxon>Bacteria</taxon>
        <taxon>Bacillati</taxon>
        <taxon>Bacillota</taxon>
        <taxon>Bacilli</taxon>
        <taxon>Bacillales</taxon>
        <taxon>Alicyclobacillaceae</taxon>
        <taxon>Alicyclobacillus</taxon>
    </lineage>
</organism>
<dbReference type="EMBL" id="LJCO01000069">
    <property type="protein sequence ID" value="KPV42756.1"/>
    <property type="molecule type" value="Genomic_DNA"/>
</dbReference>
<feature type="domain" description="Aldehyde oxidase/xanthine dehydrogenase a/b hammerhead" evidence="3">
    <location>
        <begin position="25"/>
        <end position="131"/>
    </location>
</feature>
<gene>
    <name evidence="4" type="ORF">AN477_15490</name>
</gene>
<sequence length="778" mass="84086">MADMASRPQFTGSRITRIEDARLVSGQARYLDDVDFPGMLEVAFVRSNRPAAKITSIDIEAAKALPGVKAVWTHDNCPLEMTSAGFKTTWYALAKDEVRFVGEPIVAIAAENRYVAEDAADLVRIRYEEVEPVLDVRTAALESTRQVHEGRSNVFFHRERKTEGFDDAFNNAPHRLKDTFTFHRQTGAAMENRSFAALMDPFSGRLTCYCGHQSPHELRSELCEMLGMEENMVRVVVPEVGGAFGIKAAMYPEYLVVSWMALKLRRPVKWVSDRQESFLSDVHARDGVHDVEFAFDDDGKIIAIYDHMMADQGAYAAVPFPGSLGETVTAANVLTGPYTIPHQATVIDCSFSNKMPLGAYRGVWGPIASFIQEGIVDRVARHLGKDPVDVRRMNMISDADFPYKNPSKMLYDKGSYLKSMEDALRLIGYEDFRKKQAEYRTQGRYLGVGISVFVEPTASASSEAGSVGYEACTIRVEPTGTVTAALGLGPSGQGHETTMAQLIADQLGVDVKDIVILHGDTDSAPFGGGTGGSRSGTIGGGAAISAGKEMRAKLVKLAAHVLEAGEDDIELQEGKAFVAGVPAKSLTIKELAQIAYTHVAKLPEGMKPGLEIVTRYQPPFKVSFSNGTHIAVVEVHPDTGLIETLDYAVVNDCGNLINPTIVEGQIHGGVAQGIGEAFLEELKYDENGQLVTTSMQDYLLPASVEVPRMKIEHIETPSASEGGFKGMGEGSLIAAPAALTAAVSDALEPFGVMVNAMPVTPAQVVEWVSKGTPAVGAD</sequence>
<dbReference type="PANTHER" id="PTHR11908">
    <property type="entry name" value="XANTHINE DEHYDROGENASE"/>
    <property type="match status" value="1"/>
</dbReference>
<dbReference type="OrthoDB" id="9759099at2"/>
<dbReference type="Pfam" id="PF02738">
    <property type="entry name" value="MoCoBD_1"/>
    <property type="match status" value="1"/>
</dbReference>
<dbReference type="SUPFAM" id="SSF56003">
    <property type="entry name" value="Molybdenum cofactor-binding domain"/>
    <property type="match status" value="1"/>
</dbReference>
<comment type="caution">
    <text evidence="4">The sequence shown here is derived from an EMBL/GenBank/DDBJ whole genome shotgun (WGS) entry which is preliminary data.</text>
</comment>
<dbReference type="PANTHER" id="PTHR11908:SF132">
    <property type="entry name" value="ALDEHYDE OXIDASE 1-RELATED"/>
    <property type="match status" value="1"/>
</dbReference>
<proteinExistence type="predicted"/>
<dbReference type="InterPro" id="IPR016208">
    <property type="entry name" value="Ald_Oxase/xanthine_DH-like"/>
</dbReference>
<dbReference type="SUPFAM" id="SSF54665">
    <property type="entry name" value="CO dehydrogenase molybdoprotein N-domain-like"/>
    <property type="match status" value="1"/>
</dbReference>
<dbReference type="STRING" id="471514.AN477_15490"/>
<evidence type="ECO:0000259" key="3">
    <source>
        <dbReference type="SMART" id="SM01008"/>
    </source>
</evidence>
<dbReference type="SMART" id="SM01008">
    <property type="entry name" value="Ald_Xan_dh_C"/>
    <property type="match status" value="1"/>
</dbReference>
<dbReference type="Proteomes" id="UP000050482">
    <property type="component" value="Unassembled WGS sequence"/>
</dbReference>
<name>A0A0P9EIT2_9BACL</name>
<keyword evidence="1" id="KW-0500">Molybdenum</keyword>
<dbReference type="AlphaFoldDB" id="A0A0P9EIT2"/>
<dbReference type="InterPro" id="IPR000674">
    <property type="entry name" value="Ald_Oxase/Xan_DH_a/b"/>
</dbReference>
<protein>
    <submittedName>
        <fullName evidence="4">Xanthine dehydrogenase</fullName>
    </submittedName>
</protein>
<dbReference type="GO" id="GO:0005506">
    <property type="term" value="F:iron ion binding"/>
    <property type="evidence" value="ECO:0007669"/>
    <property type="project" value="InterPro"/>
</dbReference>
<dbReference type="InterPro" id="IPR046867">
    <property type="entry name" value="AldOxase/xan_DH_MoCoBD2"/>
</dbReference>
<dbReference type="InterPro" id="IPR036856">
    <property type="entry name" value="Ald_Oxase/Xan_DH_a/b_sf"/>
</dbReference>
<keyword evidence="5" id="KW-1185">Reference proteome</keyword>
<dbReference type="GO" id="GO:0016491">
    <property type="term" value="F:oxidoreductase activity"/>
    <property type="evidence" value="ECO:0007669"/>
    <property type="project" value="UniProtKB-KW"/>
</dbReference>
<evidence type="ECO:0000256" key="2">
    <source>
        <dbReference type="ARBA" id="ARBA00023002"/>
    </source>
</evidence>
<dbReference type="Gene3D" id="3.90.1170.50">
    <property type="entry name" value="Aldehyde oxidase/xanthine dehydrogenase, a/b hammerhead"/>
    <property type="match status" value="1"/>
</dbReference>
<dbReference type="RefSeq" id="WP_054970073.1">
    <property type="nucleotide sequence ID" value="NZ_LJCO01000069.1"/>
</dbReference>
<dbReference type="Pfam" id="PF20256">
    <property type="entry name" value="MoCoBD_2"/>
    <property type="match status" value="1"/>
</dbReference>
<evidence type="ECO:0000256" key="1">
    <source>
        <dbReference type="ARBA" id="ARBA00022505"/>
    </source>
</evidence>
<dbReference type="Pfam" id="PF01315">
    <property type="entry name" value="Ald_Xan_dh_C"/>
    <property type="match status" value="1"/>
</dbReference>
<dbReference type="InterPro" id="IPR008274">
    <property type="entry name" value="AldOxase/xan_DH_MoCoBD1"/>
</dbReference>
<evidence type="ECO:0000313" key="5">
    <source>
        <dbReference type="Proteomes" id="UP000050482"/>
    </source>
</evidence>
<dbReference type="Gene3D" id="3.30.365.10">
    <property type="entry name" value="Aldehyde oxidase/xanthine dehydrogenase, molybdopterin binding domain"/>
    <property type="match status" value="4"/>
</dbReference>
<dbReference type="PATRIC" id="fig|471514.4.peg.4776"/>
<dbReference type="InterPro" id="IPR037165">
    <property type="entry name" value="AldOxase/xan_DH_Mopterin-bd_sf"/>
</dbReference>
<reference evidence="4 5" key="1">
    <citation type="submission" date="2015-09" db="EMBL/GenBank/DDBJ databases">
        <title>Draft genome sequence of Alicyclobacillus ferrooxydans DSM 22381.</title>
        <authorList>
            <person name="Hemp J."/>
        </authorList>
    </citation>
    <scope>NUCLEOTIDE SEQUENCE [LARGE SCALE GENOMIC DNA]</scope>
    <source>
        <strain evidence="4 5">TC-34</strain>
    </source>
</reference>
<evidence type="ECO:0000313" key="4">
    <source>
        <dbReference type="EMBL" id="KPV42756.1"/>
    </source>
</evidence>
<keyword evidence="2" id="KW-0560">Oxidoreductase</keyword>